<dbReference type="Proteomes" id="UP001234343">
    <property type="component" value="Unassembled WGS sequence"/>
</dbReference>
<evidence type="ECO:0000313" key="1">
    <source>
        <dbReference type="EMBL" id="MDM7861091.1"/>
    </source>
</evidence>
<dbReference type="InterPro" id="IPR021806">
    <property type="entry name" value="DUF3379"/>
</dbReference>
<sequence>MDDLEFRRALLADPNAQSEEIKRAIADDPAKKHYVDEMRVLNAKIDAAAKVDVPEDLASKLILRQAMESQEDVDDSSDAPVKLKAANDANYWQIAAAACVAFVIGLMINVSSLQPEGNLAAGEYALTYSYKDVQQAEQSIPLEEVNAQLASYGVQMEQEIGPVMYANSYHCNYNNVSVLRLVVEGEAGKINMYILPKDNRLGGWDEFSDSRFNGKASRYSNADMVIVGEKGEPLHTFQSRVENSMRWAI</sequence>
<dbReference type="Pfam" id="PF11859">
    <property type="entry name" value="DUF3379"/>
    <property type="match status" value="1"/>
</dbReference>
<accession>A0ABT7SY37</accession>
<keyword evidence="2" id="KW-1185">Reference proteome</keyword>
<name>A0ABT7SY37_9ALTE</name>
<gene>
    <name evidence="1" type="ORF">QTP81_10830</name>
</gene>
<reference evidence="1 2" key="1">
    <citation type="submission" date="2023-06" db="EMBL/GenBank/DDBJ databases">
        <title>Alteromonas sp. ASW11-36 isolated from intertidal sand.</title>
        <authorList>
            <person name="Li Y."/>
        </authorList>
    </citation>
    <scope>NUCLEOTIDE SEQUENCE [LARGE SCALE GENOMIC DNA]</scope>
    <source>
        <strain evidence="1 2">ASW11-36</strain>
    </source>
</reference>
<organism evidence="1 2">
    <name type="scientific">Alteromonas arenosi</name>
    <dbReference type="NCBI Taxonomy" id="3055817"/>
    <lineage>
        <taxon>Bacteria</taxon>
        <taxon>Pseudomonadati</taxon>
        <taxon>Pseudomonadota</taxon>
        <taxon>Gammaproteobacteria</taxon>
        <taxon>Alteromonadales</taxon>
        <taxon>Alteromonadaceae</taxon>
        <taxon>Alteromonas/Salinimonas group</taxon>
        <taxon>Alteromonas</taxon>
    </lineage>
</organism>
<comment type="caution">
    <text evidence="1">The sequence shown here is derived from an EMBL/GenBank/DDBJ whole genome shotgun (WGS) entry which is preliminary data.</text>
</comment>
<proteinExistence type="predicted"/>
<dbReference type="RefSeq" id="WP_289365442.1">
    <property type="nucleotide sequence ID" value="NZ_JAUCBP010000007.1"/>
</dbReference>
<evidence type="ECO:0000313" key="2">
    <source>
        <dbReference type="Proteomes" id="UP001234343"/>
    </source>
</evidence>
<dbReference type="EMBL" id="JAUCBP010000007">
    <property type="protein sequence ID" value="MDM7861091.1"/>
    <property type="molecule type" value="Genomic_DNA"/>
</dbReference>
<protein>
    <submittedName>
        <fullName evidence="1">DUF3379 family protein</fullName>
    </submittedName>
</protein>